<dbReference type="AlphaFoldDB" id="A0AA38M1S7"/>
<sequence>MLFVVSCGPAHHLTFLFDSRVILHAVRRRVRNVFPRRLASRRSVARVFQPTQPHPIRGLLYESLDLDAPDATSADTEMQAAAVRKLFSRILQPPRHSKQFSTPVERRYWRKQQNTRKFARPPVPQSSTWRPAFHAKATSLNPPTSIEIFLAERRFLDLPSSKILTILFYSR</sequence>
<dbReference type="EMBL" id="JALNTZ010000010">
    <property type="protein sequence ID" value="KAJ3639894.1"/>
    <property type="molecule type" value="Genomic_DNA"/>
</dbReference>
<evidence type="ECO:0000313" key="1">
    <source>
        <dbReference type="EMBL" id="KAJ3639894.1"/>
    </source>
</evidence>
<comment type="caution">
    <text evidence="1">The sequence shown here is derived from an EMBL/GenBank/DDBJ whole genome shotgun (WGS) entry which is preliminary data.</text>
</comment>
<reference evidence="1" key="1">
    <citation type="journal article" date="2023" name="G3 (Bethesda)">
        <title>Whole genome assemblies of Zophobas morio and Tenebrio molitor.</title>
        <authorList>
            <person name="Kaur S."/>
            <person name="Stinson S.A."/>
            <person name="diCenzo G.C."/>
        </authorList>
    </citation>
    <scope>NUCLEOTIDE SEQUENCE</scope>
    <source>
        <strain evidence="1">QUZm001</strain>
    </source>
</reference>
<evidence type="ECO:0000313" key="2">
    <source>
        <dbReference type="EMBL" id="KAJ3639937.1"/>
    </source>
</evidence>
<protein>
    <submittedName>
        <fullName evidence="1">Uncharacterized protein</fullName>
    </submittedName>
</protein>
<proteinExistence type="predicted"/>
<gene>
    <name evidence="1" type="ORF">Zmor_003224</name>
    <name evidence="2" type="ORF">Zmor_003264</name>
</gene>
<evidence type="ECO:0000313" key="3">
    <source>
        <dbReference type="Proteomes" id="UP001168821"/>
    </source>
</evidence>
<dbReference type="Proteomes" id="UP001168821">
    <property type="component" value="Unassembled WGS sequence"/>
</dbReference>
<dbReference type="EMBL" id="JALNTZ010000010">
    <property type="protein sequence ID" value="KAJ3639937.1"/>
    <property type="molecule type" value="Genomic_DNA"/>
</dbReference>
<accession>A0AA38M1S7</accession>
<keyword evidence="3" id="KW-1185">Reference proteome</keyword>
<name>A0AA38M1S7_9CUCU</name>
<organism evidence="1 3">
    <name type="scientific">Zophobas morio</name>
    <dbReference type="NCBI Taxonomy" id="2755281"/>
    <lineage>
        <taxon>Eukaryota</taxon>
        <taxon>Metazoa</taxon>
        <taxon>Ecdysozoa</taxon>
        <taxon>Arthropoda</taxon>
        <taxon>Hexapoda</taxon>
        <taxon>Insecta</taxon>
        <taxon>Pterygota</taxon>
        <taxon>Neoptera</taxon>
        <taxon>Endopterygota</taxon>
        <taxon>Coleoptera</taxon>
        <taxon>Polyphaga</taxon>
        <taxon>Cucujiformia</taxon>
        <taxon>Tenebrionidae</taxon>
        <taxon>Zophobas</taxon>
    </lineage>
</organism>